<dbReference type="AlphaFoldDB" id="A0A0G3I359"/>
<dbReference type="Gene3D" id="3.30.300.90">
    <property type="entry name" value="BolA-like"/>
    <property type="match status" value="1"/>
</dbReference>
<dbReference type="InterPro" id="IPR036065">
    <property type="entry name" value="BolA-like_sf"/>
</dbReference>
<name>A0A0G3I359_LIBAF</name>
<accession>A0A0G3I359</accession>
<dbReference type="KEGG" id="lau:G293_03465"/>
<dbReference type="InterPro" id="IPR002634">
    <property type="entry name" value="BolA"/>
</dbReference>
<dbReference type="Proteomes" id="UP000035503">
    <property type="component" value="Chromosome"/>
</dbReference>
<dbReference type="PATRIC" id="fig|1277257.4.peg.746"/>
<dbReference type="SUPFAM" id="SSF82657">
    <property type="entry name" value="BolA-like"/>
    <property type="match status" value="1"/>
</dbReference>
<dbReference type="PIRSF" id="PIRSF003113">
    <property type="entry name" value="BolA"/>
    <property type="match status" value="1"/>
</dbReference>
<sequence>MQTYHISLIHRITDKIRIGLSPDDLQVINESHLHIGHQPQFNGLGTTHIRIKIISTQFTGMSRILRHRKIYELLHPEIKKELHALSIEAFSPDEKNTLEEH</sequence>
<dbReference type="PANTHER" id="PTHR46230:SF7">
    <property type="entry name" value="BOLA-LIKE PROTEIN 1"/>
    <property type="match status" value="1"/>
</dbReference>
<evidence type="ECO:0000313" key="2">
    <source>
        <dbReference type="EMBL" id="AKK20321.1"/>
    </source>
</evidence>
<keyword evidence="3" id="KW-1185">Reference proteome</keyword>
<dbReference type="OrthoDB" id="9811118at2"/>
<dbReference type="STRING" id="1277257.G293_03465"/>
<comment type="similarity">
    <text evidence="1">Belongs to the BolA/IbaG family.</text>
</comment>
<dbReference type="GO" id="GO:0016226">
    <property type="term" value="P:iron-sulfur cluster assembly"/>
    <property type="evidence" value="ECO:0007669"/>
    <property type="project" value="TreeGrafter"/>
</dbReference>
<organism evidence="2 3">
    <name type="scientific">Candidatus Liberibacter africanus PTSAPSY</name>
    <dbReference type="NCBI Taxonomy" id="1277257"/>
    <lineage>
        <taxon>Bacteria</taxon>
        <taxon>Pseudomonadati</taxon>
        <taxon>Pseudomonadota</taxon>
        <taxon>Alphaproteobacteria</taxon>
        <taxon>Hyphomicrobiales</taxon>
        <taxon>Rhizobiaceae</taxon>
        <taxon>Liberibacter</taxon>
    </lineage>
</organism>
<evidence type="ECO:0000313" key="3">
    <source>
        <dbReference type="Proteomes" id="UP000035503"/>
    </source>
</evidence>
<protein>
    <submittedName>
        <fullName evidence="2">BolA family protein</fullName>
    </submittedName>
</protein>
<dbReference type="Pfam" id="PF01722">
    <property type="entry name" value="BolA"/>
    <property type="match status" value="1"/>
</dbReference>
<proteinExistence type="inferred from homology"/>
<gene>
    <name evidence="2" type="ORF">G293_03465</name>
</gene>
<dbReference type="PANTHER" id="PTHR46230">
    <property type="match status" value="1"/>
</dbReference>
<dbReference type="EMBL" id="CP004021">
    <property type="protein sequence ID" value="AKK20321.1"/>
    <property type="molecule type" value="Genomic_DNA"/>
</dbReference>
<evidence type="ECO:0000256" key="1">
    <source>
        <dbReference type="RuleBase" id="RU003860"/>
    </source>
</evidence>
<reference evidence="2 3" key="1">
    <citation type="journal article" date="2015" name="Genome Announc.">
        <title>Complete Genome Sequence of 'Candidatus Liberibacter africanus,' a Bacterium Associated with Citrus Huanglongbing.</title>
        <authorList>
            <person name="Lin H."/>
            <person name="Pietersen G."/>
            <person name="Han C."/>
            <person name="Read D.A."/>
            <person name="Lou B."/>
            <person name="Gupta G."/>
            <person name="Civerolo E.L."/>
        </authorList>
    </citation>
    <scope>NUCLEOTIDE SEQUENCE [LARGE SCALE GENOMIC DNA]</scope>
    <source>
        <strain evidence="2 3">PTSAPSY</strain>
    </source>
</reference>
<dbReference type="RefSeq" id="WP_047264323.1">
    <property type="nucleotide sequence ID" value="NZ_CP004021.1"/>
</dbReference>